<evidence type="ECO:0000259" key="1">
    <source>
        <dbReference type="PROSITE" id="PS51352"/>
    </source>
</evidence>
<dbReference type="AlphaFoldDB" id="A0A2T7E6B1"/>
<keyword evidence="3" id="KW-1185">Reference proteome</keyword>
<dbReference type="PANTHER" id="PTHR10438:SF387">
    <property type="entry name" value="OS09G0559600 PROTEIN"/>
    <property type="match status" value="1"/>
</dbReference>
<dbReference type="STRING" id="1504633.A0A2T7E6B1"/>
<dbReference type="OrthoDB" id="662084at2759"/>
<dbReference type="Pfam" id="PF00085">
    <property type="entry name" value="Thioredoxin"/>
    <property type="match status" value="1"/>
</dbReference>
<dbReference type="InterPro" id="IPR013766">
    <property type="entry name" value="Thioredoxin_domain"/>
</dbReference>
<name>A0A2T7E6B1_9POAL</name>
<dbReference type="InterPro" id="IPR036249">
    <property type="entry name" value="Thioredoxin-like_sf"/>
</dbReference>
<dbReference type="SUPFAM" id="SSF52833">
    <property type="entry name" value="Thioredoxin-like"/>
    <property type="match status" value="1"/>
</dbReference>
<dbReference type="Proteomes" id="UP000244336">
    <property type="component" value="Chromosome 3"/>
</dbReference>
<proteinExistence type="predicted"/>
<evidence type="ECO:0000313" key="3">
    <source>
        <dbReference type="Proteomes" id="UP000244336"/>
    </source>
</evidence>
<feature type="domain" description="Thioredoxin" evidence="1">
    <location>
        <begin position="1"/>
        <end position="122"/>
    </location>
</feature>
<dbReference type="CDD" id="cd02947">
    <property type="entry name" value="TRX_family"/>
    <property type="match status" value="1"/>
</dbReference>
<protein>
    <recommendedName>
        <fullName evidence="1">Thioredoxin domain-containing protein</fullName>
    </recommendedName>
</protein>
<sequence length="160" mass="17982">MAPAITVLPVADGPKLKEIMKTNAESGNKLLVLEFTAPWSEPCNYMRNVLDGNPKGGGLANELQDYADFYELDITKFRQFAQRMTVEALPTFLLLKQGYKILGRVVGVDKEELRRSIKEHKDKPAGGGLEKVNSEEDIDKPLSLFSSPYAFLRARLRSFF</sequence>
<organism evidence="2 3">
    <name type="scientific">Panicum hallii var. hallii</name>
    <dbReference type="NCBI Taxonomy" id="1504633"/>
    <lineage>
        <taxon>Eukaryota</taxon>
        <taxon>Viridiplantae</taxon>
        <taxon>Streptophyta</taxon>
        <taxon>Embryophyta</taxon>
        <taxon>Tracheophyta</taxon>
        <taxon>Spermatophyta</taxon>
        <taxon>Magnoliopsida</taxon>
        <taxon>Liliopsida</taxon>
        <taxon>Poales</taxon>
        <taxon>Poaceae</taxon>
        <taxon>PACMAD clade</taxon>
        <taxon>Panicoideae</taxon>
        <taxon>Panicodae</taxon>
        <taxon>Paniceae</taxon>
        <taxon>Panicinae</taxon>
        <taxon>Panicum</taxon>
        <taxon>Panicum sect. Panicum</taxon>
    </lineage>
</organism>
<dbReference type="PANTHER" id="PTHR10438">
    <property type="entry name" value="THIOREDOXIN"/>
    <property type="match status" value="1"/>
</dbReference>
<dbReference type="Gene3D" id="3.40.30.10">
    <property type="entry name" value="Glutaredoxin"/>
    <property type="match status" value="1"/>
</dbReference>
<dbReference type="InterPro" id="IPR050620">
    <property type="entry name" value="Thioredoxin_H-type-like"/>
</dbReference>
<dbReference type="PROSITE" id="PS51352">
    <property type="entry name" value="THIOREDOXIN_2"/>
    <property type="match status" value="1"/>
</dbReference>
<dbReference type="EMBL" id="CM009751">
    <property type="protein sequence ID" value="PUZ63375.1"/>
    <property type="molecule type" value="Genomic_DNA"/>
</dbReference>
<reference evidence="2 3" key="1">
    <citation type="submission" date="2018-04" db="EMBL/GenBank/DDBJ databases">
        <title>WGS assembly of Panicum hallii var. hallii HAL2.</title>
        <authorList>
            <person name="Lovell J."/>
            <person name="Jenkins J."/>
            <person name="Lowry D."/>
            <person name="Mamidi S."/>
            <person name="Sreedasyam A."/>
            <person name="Weng X."/>
            <person name="Barry K."/>
            <person name="Bonette J."/>
            <person name="Campitelli B."/>
            <person name="Daum C."/>
            <person name="Gordon S."/>
            <person name="Gould B."/>
            <person name="Lipzen A."/>
            <person name="MacQueen A."/>
            <person name="Palacio-Mejia J."/>
            <person name="Plott C."/>
            <person name="Shakirov E."/>
            <person name="Shu S."/>
            <person name="Yoshinaga Y."/>
            <person name="Zane M."/>
            <person name="Rokhsar D."/>
            <person name="Grimwood J."/>
            <person name="Schmutz J."/>
            <person name="Juenger T."/>
        </authorList>
    </citation>
    <scope>NUCLEOTIDE SEQUENCE [LARGE SCALE GENOMIC DNA]</scope>
    <source>
        <strain evidence="3">cv. HAL2</strain>
    </source>
</reference>
<dbReference type="Gramene" id="PUZ63375">
    <property type="protein sequence ID" value="PUZ63375"/>
    <property type="gene ID" value="GQ55_3G062700"/>
</dbReference>
<accession>A0A2T7E6B1</accession>
<evidence type="ECO:0000313" key="2">
    <source>
        <dbReference type="EMBL" id="PUZ63375.1"/>
    </source>
</evidence>
<gene>
    <name evidence="2" type="ORF">GQ55_3G062700</name>
</gene>